<dbReference type="RefSeq" id="WP_132688950.1">
    <property type="nucleotide sequence ID" value="NZ_SKBU01000007.1"/>
</dbReference>
<dbReference type="GO" id="GO:0046933">
    <property type="term" value="F:proton-transporting ATP synthase activity, rotational mechanism"/>
    <property type="evidence" value="ECO:0007669"/>
    <property type="project" value="UniProtKB-UniRule"/>
</dbReference>
<keyword evidence="2 4" id="KW-0813">Transport</keyword>
<protein>
    <recommendedName>
        <fullName evidence="4">V-type ATP synthase subunit D</fullName>
    </recommendedName>
    <alternativeName>
        <fullName evidence="4">V-ATPase subunit D</fullName>
    </alternativeName>
</protein>
<evidence type="ECO:0000256" key="1">
    <source>
        <dbReference type="ARBA" id="ARBA00005850"/>
    </source>
</evidence>
<keyword evidence="4" id="KW-0375">Hydrogen ion transport</keyword>
<dbReference type="HAMAP" id="MF_00271">
    <property type="entry name" value="ATP_synth_D_arch"/>
    <property type="match status" value="1"/>
</dbReference>
<evidence type="ECO:0000256" key="4">
    <source>
        <dbReference type="HAMAP-Rule" id="MF_00271"/>
    </source>
</evidence>
<name>A0A4R1BPZ9_9ACTN</name>
<accession>A0A4R1BPZ9</accession>
<feature type="coiled-coil region" evidence="5">
    <location>
        <begin position="144"/>
        <end position="171"/>
    </location>
</feature>
<keyword evidence="5" id="KW-0175">Coiled coil</keyword>
<keyword evidence="4" id="KW-0066">ATP synthesis</keyword>
<evidence type="ECO:0000313" key="7">
    <source>
        <dbReference type="Proteomes" id="UP000295244"/>
    </source>
</evidence>
<reference evidence="6 7" key="1">
    <citation type="submission" date="2019-03" db="EMBL/GenBank/DDBJ databases">
        <title>Whole genome sequence of a novel Rubrobacter taiwanensis strain, isolated from Yellowstone National Park.</title>
        <authorList>
            <person name="Freed S."/>
            <person name="Ramaley R.F."/>
            <person name="Kyndt J.A."/>
        </authorList>
    </citation>
    <scope>NUCLEOTIDE SEQUENCE [LARGE SCALE GENOMIC DNA]</scope>
    <source>
        <strain evidence="6 7">Yellowstone</strain>
    </source>
</reference>
<keyword evidence="7" id="KW-1185">Reference proteome</keyword>
<evidence type="ECO:0000256" key="2">
    <source>
        <dbReference type="ARBA" id="ARBA00022448"/>
    </source>
</evidence>
<comment type="caution">
    <text evidence="6">The sequence shown here is derived from an EMBL/GenBank/DDBJ whole genome shotgun (WGS) entry which is preliminary data.</text>
</comment>
<dbReference type="InterPro" id="IPR002699">
    <property type="entry name" value="V_ATPase_D"/>
</dbReference>
<keyword evidence="3 4" id="KW-0406">Ion transport</keyword>
<dbReference type="GO" id="GO:0005524">
    <property type="term" value="F:ATP binding"/>
    <property type="evidence" value="ECO:0007669"/>
    <property type="project" value="UniProtKB-UniRule"/>
</dbReference>
<dbReference type="Proteomes" id="UP000295244">
    <property type="component" value="Unassembled WGS sequence"/>
</dbReference>
<dbReference type="PANTHER" id="PTHR11671">
    <property type="entry name" value="V-TYPE ATP SYNTHASE SUBUNIT D"/>
    <property type="match status" value="1"/>
</dbReference>
<dbReference type="OrthoDB" id="9781718at2"/>
<feature type="coiled-coil region" evidence="5">
    <location>
        <begin position="25"/>
        <end position="70"/>
    </location>
</feature>
<evidence type="ECO:0000313" key="6">
    <source>
        <dbReference type="EMBL" id="TCJ19724.1"/>
    </source>
</evidence>
<dbReference type="EMBL" id="SKBU01000007">
    <property type="protein sequence ID" value="TCJ19724.1"/>
    <property type="molecule type" value="Genomic_DNA"/>
</dbReference>
<dbReference type="GO" id="GO:0042777">
    <property type="term" value="P:proton motive force-driven plasma membrane ATP synthesis"/>
    <property type="evidence" value="ECO:0007669"/>
    <property type="project" value="UniProtKB-UniRule"/>
</dbReference>
<sequence>MQNVSATRSELLARRNRISLAAQGRDLLKEKRTALMKEFERLSARALDALESLEQQAADARGALGEAMALDGPEAVGSAALAAGGEVGVRLTSRSVAGVPVLELEHDPVGRPRFGRGYSLASTTPGIDEAAEAFESALEGFLDVVAVELSLRRLAEEIERTTRRVNALDHVVIPRLEAERDYIQMVLDERELEDRVRLMRMKSGSEGRS</sequence>
<evidence type="ECO:0000256" key="5">
    <source>
        <dbReference type="SAM" id="Coils"/>
    </source>
</evidence>
<comment type="similarity">
    <text evidence="1 4">Belongs to the V-ATPase D subunit family.</text>
</comment>
<dbReference type="AlphaFoldDB" id="A0A4R1BPZ9"/>
<dbReference type="NCBIfam" id="TIGR00309">
    <property type="entry name" value="V_ATPase_subD"/>
    <property type="match status" value="1"/>
</dbReference>
<organism evidence="6 7">
    <name type="scientific">Rubrobacter taiwanensis</name>
    <dbReference type="NCBI Taxonomy" id="185139"/>
    <lineage>
        <taxon>Bacteria</taxon>
        <taxon>Bacillati</taxon>
        <taxon>Actinomycetota</taxon>
        <taxon>Rubrobacteria</taxon>
        <taxon>Rubrobacterales</taxon>
        <taxon>Rubrobacteraceae</taxon>
        <taxon>Rubrobacter</taxon>
    </lineage>
</organism>
<evidence type="ECO:0000256" key="3">
    <source>
        <dbReference type="ARBA" id="ARBA00023065"/>
    </source>
</evidence>
<proteinExistence type="inferred from homology"/>
<gene>
    <name evidence="4" type="primary">atpD</name>
    <name evidence="6" type="ORF">E0L93_04255</name>
</gene>
<dbReference type="Pfam" id="PF01813">
    <property type="entry name" value="ATP-synt_D"/>
    <property type="match status" value="1"/>
</dbReference>
<dbReference type="Gene3D" id="1.10.287.3240">
    <property type="match status" value="1"/>
</dbReference>
<comment type="function">
    <text evidence="4">Produces ATP from ADP in the presence of a proton gradient across the membrane.</text>
</comment>
<dbReference type="GO" id="GO:0046961">
    <property type="term" value="F:proton-transporting ATPase activity, rotational mechanism"/>
    <property type="evidence" value="ECO:0007669"/>
    <property type="project" value="InterPro"/>
</dbReference>